<reference evidence="1" key="1">
    <citation type="submission" date="2022-10" db="EMBL/GenBank/DDBJ databases">
        <title>Culturing micro-colonial fungi from biological soil crusts in the Mojave desert and describing Neophaeococcomyces mojavensis, and introducing the new genera and species Taxawa tesnikishii.</title>
        <authorList>
            <person name="Kurbessoian T."/>
            <person name="Stajich J.E."/>
        </authorList>
    </citation>
    <scope>NUCLEOTIDE SEQUENCE</scope>
    <source>
        <strain evidence="1">JES_115</strain>
    </source>
</reference>
<sequence length="193" mass="21412">MSVPALLSMTNLSKSPASRMEFLPFQVHAENISLYQVPDSSREFQAAILQRVVSTVPQPHLVYTKQRTPEPVSENAVNLLYAANIAYKDNRSRRRHVLTFFASDANYKAINDHTALGYLQRVRMPALAIRNREGGFYGTSLQPRLYQLVQDGVLVVEDVVSHAIVTTTVRTPLPGEATAYLYIYTAAGGTGLT</sequence>
<dbReference type="Proteomes" id="UP001172680">
    <property type="component" value="Unassembled WGS sequence"/>
</dbReference>
<protein>
    <submittedName>
        <fullName evidence="1">Uncharacterized protein</fullName>
    </submittedName>
</protein>
<name>A0ACC2YJF8_9PEZI</name>
<evidence type="ECO:0000313" key="2">
    <source>
        <dbReference type="Proteomes" id="UP001172680"/>
    </source>
</evidence>
<dbReference type="EMBL" id="JAPDRP010000027">
    <property type="protein sequence ID" value="KAJ9635485.1"/>
    <property type="molecule type" value="Genomic_DNA"/>
</dbReference>
<organism evidence="1 2">
    <name type="scientific">Coniosporium tulheliwenetii</name>
    <dbReference type="NCBI Taxonomy" id="3383036"/>
    <lineage>
        <taxon>Eukaryota</taxon>
        <taxon>Fungi</taxon>
        <taxon>Dikarya</taxon>
        <taxon>Ascomycota</taxon>
        <taxon>Pezizomycotina</taxon>
        <taxon>Dothideomycetes</taxon>
        <taxon>Dothideomycetes incertae sedis</taxon>
        <taxon>Coniosporium</taxon>
    </lineage>
</organism>
<evidence type="ECO:0000313" key="1">
    <source>
        <dbReference type="EMBL" id="KAJ9635485.1"/>
    </source>
</evidence>
<comment type="caution">
    <text evidence="1">The sequence shown here is derived from an EMBL/GenBank/DDBJ whole genome shotgun (WGS) entry which is preliminary data.</text>
</comment>
<accession>A0ACC2YJF8</accession>
<keyword evidence="2" id="KW-1185">Reference proteome</keyword>
<gene>
    <name evidence="1" type="ORF">H2199_008488</name>
</gene>
<proteinExistence type="predicted"/>